<keyword evidence="2" id="KW-1185">Reference proteome</keyword>
<protein>
    <submittedName>
        <fullName evidence="1">Uncharacterized protein</fullName>
    </submittedName>
</protein>
<accession>A0A2T4UI48</accession>
<evidence type="ECO:0000313" key="1">
    <source>
        <dbReference type="EMBL" id="PTL58897.1"/>
    </source>
</evidence>
<evidence type="ECO:0000313" key="2">
    <source>
        <dbReference type="Proteomes" id="UP000240739"/>
    </source>
</evidence>
<dbReference type="RefSeq" id="WP_107567334.1">
    <property type="nucleotide sequence ID" value="NZ_PYYB01000001.1"/>
</dbReference>
<sequence length="93" mass="10193">MARGKQKQMNYGSSPPQLRPCAPISLRTLIAGADIEPGDLVHVGYQTGTVMPVPEPSALEQLTDAWRPIRETVAAEVERGLAQLSAWLERRGR</sequence>
<dbReference type="AlphaFoldDB" id="A0A2T4UI48"/>
<comment type="caution">
    <text evidence="1">The sequence shown here is derived from an EMBL/GenBank/DDBJ whole genome shotgun (WGS) entry which is preliminary data.</text>
</comment>
<gene>
    <name evidence="1" type="ORF">C7Y72_04130</name>
</gene>
<dbReference type="EMBL" id="PYYB01000001">
    <property type="protein sequence ID" value="PTL58897.1"/>
    <property type="molecule type" value="Genomic_DNA"/>
</dbReference>
<reference evidence="1 2" key="1">
    <citation type="submission" date="2018-03" db="EMBL/GenBank/DDBJ databases">
        <title>Aquarubrobacter algicola gen. nov., sp. nov., a novel actinobacterium isolated from shallow eutrophic lake during the end of cyanobacterial harmful algal blooms.</title>
        <authorList>
            <person name="Chun S.J."/>
        </authorList>
    </citation>
    <scope>NUCLEOTIDE SEQUENCE [LARGE SCALE GENOMIC DNA]</scope>
    <source>
        <strain evidence="1 2">Seoho-28</strain>
    </source>
</reference>
<dbReference type="Proteomes" id="UP000240739">
    <property type="component" value="Unassembled WGS sequence"/>
</dbReference>
<organism evidence="1 2">
    <name type="scientific">Paraconexibacter algicola</name>
    <dbReference type="NCBI Taxonomy" id="2133960"/>
    <lineage>
        <taxon>Bacteria</taxon>
        <taxon>Bacillati</taxon>
        <taxon>Actinomycetota</taxon>
        <taxon>Thermoleophilia</taxon>
        <taxon>Solirubrobacterales</taxon>
        <taxon>Paraconexibacteraceae</taxon>
        <taxon>Paraconexibacter</taxon>
    </lineage>
</organism>
<name>A0A2T4UI48_9ACTN</name>
<proteinExistence type="predicted"/>